<evidence type="ECO:0000313" key="3">
    <source>
        <dbReference type="EMBL" id="MQY42494.1"/>
    </source>
</evidence>
<keyword evidence="1" id="KW-0812">Transmembrane</keyword>
<keyword evidence="1" id="KW-0472">Membrane</keyword>
<keyword evidence="2" id="KW-0732">Signal</keyword>
<comment type="caution">
    <text evidence="3">The sequence shown here is derived from an EMBL/GenBank/DDBJ whole genome shotgun (WGS) entry which is preliminary data.</text>
</comment>
<dbReference type="EMBL" id="WIXK01000003">
    <property type="protein sequence ID" value="MQY42494.1"/>
    <property type="molecule type" value="Genomic_DNA"/>
</dbReference>
<evidence type="ECO:0000256" key="1">
    <source>
        <dbReference type="SAM" id="Phobius"/>
    </source>
</evidence>
<sequence length="324" mass="31630">MIRKLLLSGVSAAAIICANTAGAATFTFGFTGQVESGAIETSGTYELRLRGADGGVAGASFLEEDVRGGFGALLLGEIDLLAGDLFRVLVGGDGVSGYVGSGGGGLSYFSSGAHLAIAGGGGGTSGSGYFYTSAPGYDAYGAEGGRLGSGGASSTGRSVYIGEDGPEYFDYTFGGGGAGWLGDGNGAYGGYSGPDWRGGSFSGGFGGGGGFSYSGADEVGGGGAGSSGGNSGEAGSYIVTRSNGYSYAQQGYYGPYGGQGGSSYFSSAFLNTSSVVGQARVGGAYLTLDLLSQPAPVPLPASAALLGSTIAGMGFVARRRKKKS</sequence>
<dbReference type="RefSeq" id="WP_153546701.1">
    <property type="nucleotide sequence ID" value="NZ_WIXK01000003.1"/>
</dbReference>
<keyword evidence="1" id="KW-1133">Transmembrane helix</keyword>
<protein>
    <submittedName>
        <fullName evidence="3">VPLPA-CTERM sorting domain-containing protein</fullName>
    </submittedName>
</protein>
<organism evidence="3 4">
    <name type="scientific">Tritonibacter aquimaris</name>
    <dbReference type="NCBI Taxonomy" id="2663379"/>
    <lineage>
        <taxon>Bacteria</taxon>
        <taxon>Pseudomonadati</taxon>
        <taxon>Pseudomonadota</taxon>
        <taxon>Alphaproteobacteria</taxon>
        <taxon>Rhodobacterales</taxon>
        <taxon>Paracoccaceae</taxon>
        <taxon>Tritonibacter</taxon>
    </lineage>
</organism>
<evidence type="ECO:0000313" key="4">
    <source>
        <dbReference type="Proteomes" id="UP000436694"/>
    </source>
</evidence>
<feature type="transmembrane region" description="Helical" evidence="1">
    <location>
        <begin position="297"/>
        <end position="317"/>
    </location>
</feature>
<gene>
    <name evidence="3" type="ORF">GG681_07550</name>
</gene>
<keyword evidence="4" id="KW-1185">Reference proteome</keyword>
<proteinExistence type="predicted"/>
<evidence type="ECO:0000256" key="2">
    <source>
        <dbReference type="SAM" id="SignalP"/>
    </source>
</evidence>
<name>A0A844AVS1_9RHOB</name>
<accession>A0A844AVS1</accession>
<dbReference type="NCBIfam" id="TIGR03370">
    <property type="entry name" value="VPLPA-CTERM"/>
    <property type="match status" value="1"/>
</dbReference>
<dbReference type="AlphaFoldDB" id="A0A844AVS1"/>
<feature type="chain" id="PRO_5032541023" evidence="2">
    <location>
        <begin position="24"/>
        <end position="324"/>
    </location>
</feature>
<dbReference type="Proteomes" id="UP000436694">
    <property type="component" value="Unassembled WGS sequence"/>
</dbReference>
<reference evidence="3 4" key="1">
    <citation type="submission" date="2019-10" db="EMBL/GenBank/DDBJ databases">
        <title>Epibacterium sp. nov., isolated from seawater.</title>
        <authorList>
            <person name="Zhang X."/>
            <person name="Li N."/>
        </authorList>
    </citation>
    <scope>NUCLEOTIDE SEQUENCE [LARGE SCALE GENOMIC DNA]</scope>
    <source>
        <strain evidence="3 4">SM1969</strain>
    </source>
</reference>
<dbReference type="InterPro" id="IPR022472">
    <property type="entry name" value="VPLPA-CTERM"/>
</dbReference>
<feature type="signal peptide" evidence="2">
    <location>
        <begin position="1"/>
        <end position="23"/>
    </location>
</feature>